<evidence type="ECO:0000313" key="2">
    <source>
        <dbReference type="EMBL" id="QQD23962.1"/>
    </source>
</evidence>
<dbReference type="SUPFAM" id="SSF53474">
    <property type="entry name" value="alpha/beta-Hydrolases"/>
    <property type="match status" value="1"/>
</dbReference>
<organism evidence="2 3">
    <name type="scientific">Venatoribacter cucullus</name>
    <dbReference type="NCBI Taxonomy" id="2661630"/>
    <lineage>
        <taxon>Bacteria</taxon>
        <taxon>Pseudomonadati</taxon>
        <taxon>Pseudomonadota</taxon>
        <taxon>Gammaproteobacteria</taxon>
        <taxon>Oceanospirillales</taxon>
        <taxon>Oceanospirillaceae</taxon>
        <taxon>Venatoribacter</taxon>
    </lineage>
</organism>
<evidence type="ECO:0000259" key="1">
    <source>
        <dbReference type="Pfam" id="PF12146"/>
    </source>
</evidence>
<dbReference type="InterPro" id="IPR022742">
    <property type="entry name" value="Hydrolase_4"/>
</dbReference>
<dbReference type="InterPro" id="IPR029058">
    <property type="entry name" value="AB_hydrolase_fold"/>
</dbReference>
<dbReference type="Gene3D" id="3.40.50.1820">
    <property type="entry name" value="alpha/beta hydrolase"/>
    <property type="match status" value="1"/>
</dbReference>
<evidence type="ECO:0000313" key="3">
    <source>
        <dbReference type="Proteomes" id="UP000596074"/>
    </source>
</evidence>
<dbReference type="PANTHER" id="PTHR12277">
    <property type="entry name" value="ALPHA/BETA HYDROLASE DOMAIN-CONTAINING PROTEIN"/>
    <property type="match status" value="1"/>
</dbReference>
<sequence length="283" mass="31247">MPWQQALLVLLLTALLSACTATTGLFFYPQTVWIATPADADLHYEDVWLTAADGTQLHSWWLPAQWDEPDTGMMVLYLHGNAENISSHSRSIYWLPASGVSVLALDYRGFGASEGQALLPAVLQDVEAAAAWLRSRFPHKKLIVLGQSMGTALAINFVAAAGPQYQVQGLILDASFTGFGTVARDAMSSSWLGWLVWPFTVLVPADWDPQDKTLPADVPVLMLHSPDDAVVRYQQGRRLFEHWQQQQRRAPLCWLDSQGPHIASFAYPELRAATLAFMHSGGC</sequence>
<dbReference type="PANTHER" id="PTHR12277:SF81">
    <property type="entry name" value="PROTEIN ABHD13"/>
    <property type="match status" value="1"/>
</dbReference>
<name>A0A9X7UVT4_9GAMM</name>
<dbReference type="Pfam" id="PF12146">
    <property type="entry name" value="Hydrolase_4"/>
    <property type="match status" value="1"/>
</dbReference>
<dbReference type="AlphaFoldDB" id="A0A9X7UVT4"/>
<feature type="domain" description="Serine aminopeptidase S33" evidence="1">
    <location>
        <begin position="74"/>
        <end position="195"/>
    </location>
</feature>
<dbReference type="EMBL" id="CP046056">
    <property type="protein sequence ID" value="QQD23962.1"/>
    <property type="molecule type" value="Genomic_DNA"/>
</dbReference>
<reference evidence="2 3" key="1">
    <citation type="submission" date="2019-11" db="EMBL/GenBank/DDBJ databases">
        <title>Venatorbacter sp. nov. a predator of Campylobacter and other Gram-negative bacteria.</title>
        <authorList>
            <person name="Saeedi A."/>
            <person name="Cummings N.J."/>
            <person name="Connerton I.F."/>
            <person name="Connerton P.L."/>
        </authorList>
    </citation>
    <scope>NUCLEOTIDE SEQUENCE [LARGE SCALE GENOMIC DNA]</scope>
    <source>
        <strain evidence="2">XL5</strain>
    </source>
</reference>
<protein>
    <submittedName>
        <fullName evidence="2">Alpha/beta fold hydrolase</fullName>
    </submittedName>
</protein>
<dbReference type="GO" id="GO:0016787">
    <property type="term" value="F:hydrolase activity"/>
    <property type="evidence" value="ECO:0007669"/>
    <property type="project" value="UniProtKB-KW"/>
</dbReference>
<dbReference type="RefSeq" id="WP_228346509.1">
    <property type="nucleotide sequence ID" value="NZ_CP046056.1"/>
</dbReference>
<dbReference type="Proteomes" id="UP000596074">
    <property type="component" value="Chromosome"/>
</dbReference>
<dbReference type="KEGG" id="vcw:GJQ55_05480"/>
<gene>
    <name evidence="2" type="ORF">GJQ55_05480</name>
</gene>
<keyword evidence="2" id="KW-0378">Hydrolase</keyword>
<accession>A0A9X7UVT4</accession>
<proteinExistence type="predicted"/>
<keyword evidence="3" id="KW-1185">Reference proteome</keyword>